<evidence type="ECO:0008006" key="4">
    <source>
        <dbReference type="Google" id="ProtNLM"/>
    </source>
</evidence>
<gene>
    <name evidence="2" type="ORF">GCM10007205_02760</name>
</gene>
<keyword evidence="3" id="KW-1185">Reference proteome</keyword>
<name>A0A8J2UNE8_9BURK</name>
<reference evidence="2" key="1">
    <citation type="journal article" date="2014" name="Int. J. Syst. Evol. Microbiol.">
        <title>Complete genome sequence of Corynebacterium casei LMG S-19264T (=DSM 44701T), isolated from a smear-ripened cheese.</title>
        <authorList>
            <consortium name="US DOE Joint Genome Institute (JGI-PGF)"/>
            <person name="Walter F."/>
            <person name="Albersmeier A."/>
            <person name="Kalinowski J."/>
            <person name="Ruckert C."/>
        </authorList>
    </citation>
    <scope>NUCLEOTIDE SEQUENCE</scope>
    <source>
        <strain evidence="2">CCM 7086</strain>
    </source>
</reference>
<organism evidence="2 3">
    <name type="scientific">Oxalicibacterium flavum</name>
    <dbReference type="NCBI Taxonomy" id="179467"/>
    <lineage>
        <taxon>Bacteria</taxon>
        <taxon>Pseudomonadati</taxon>
        <taxon>Pseudomonadota</taxon>
        <taxon>Betaproteobacteria</taxon>
        <taxon>Burkholderiales</taxon>
        <taxon>Oxalobacteraceae</taxon>
        <taxon>Oxalicibacterium</taxon>
    </lineage>
</organism>
<sequence>MLTRQRVFIVPTRAGLIYGVMLIVLFLCSINYSLSLGFALTFLLTACAVVDMVLTWRNLVQLSLSAGRTQSVFASEVARFPLHLHNRRQQDRHALHIGFTDDALPELEQAVDVTGHASATVMLGLRTQTRGWRAAPRIRLRTSFPLGLFRAWSYWQPDARVLVYPMPEAGEPPLPLDTGGSEAGQGMAGNDDFAGIRAWQAGDSMRHMAWRQIARNADGALVTKQFEGGTTGLLVLDYAQLPDHLDTEQKLSRMTRWVLMAESLGAPYGFVLGNTRLPADTGPGHLAACLQALALYGHRA</sequence>
<evidence type="ECO:0000313" key="2">
    <source>
        <dbReference type="EMBL" id="GGB96927.1"/>
    </source>
</evidence>
<keyword evidence="1" id="KW-0812">Transmembrane</keyword>
<feature type="transmembrane region" description="Helical" evidence="1">
    <location>
        <begin position="12"/>
        <end position="32"/>
    </location>
</feature>
<dbReference type="PANTHER" id="PTHR34351:SF1">
    <property type="entry name" value="SLR1927 PROTEIN"/>
    <property type="match status" value="1"/>
</dbReference>
<protein>
    <recommendedName>
        <fullName evidence="4">DUF58 domain-containing protein</fullName>
    </recommendedName>
</protein>
<comment type="caution">
    <text evidence="2">The sequence shown here is derived from an EMBL/GenBank/DDBJ whole genome shotgun (WGS) entry which is preliminary data.</text>
</comment>
<dbReference type="AlphaFoldDB" id="A0A8J2UNE8"/>
<keyword evidence="1" id="KW-0472">Membrane</keyword>
<keyword evidence="1" id="KW-1133">Transmembrane helix</keyword>
<dbReference type="Proteomes" id="UP000620266">
    <property type="component" value="Unassembled WGS sequence"/>
</dbReference>
<dbReference type="EMBL" id="BMCG01000001">
    <property type="protein sequence ID" value="GGB96927.1"/>
    <property type="molecule type" value="Genomic_DNA"/>
</dbReference>
<reference evidence="2" key="2">
    <citation type="submission" date="2020-09" db="EMBL/GenBank/DDBJ databases">
        <authorList>
            <person name="Sun Q."/>
            <person name="Sedlacek I."/>
        </authorList>
    </citation>
    <scope>NUCLEOTIDE SEQUENCE</scope>
    <source>
        <strain evidence="2">CCM 7086</strain>
    </source>
</reference>
<evidence type="ECO:0000256" key="1">
    <source>
        <dbReference type="SAM" id="Phobius"/>
    </source>
</evidence>
<evidence type="ECO:0000313" key="3">
    <source>
        <dbReference type="Proteomes" id="UP000620266"/>
    </source>
</evidence>
<proteinExistence type="predicted"/>
<dbReference type="RefSeq" id="WP_229728494.1">
    <property type="nucleotide sequence ID" value="NZ_BMCG01000001.1"/>
</dbReference>
<dbReference type="PANTHER" id="PTHR34351">
    <property type="entry name" value="SLR1927 PROTEIN-RELATED"/>
    <property type="match status" value="1"/>
</dbReference>
<feature type="transmembrane region" description="Helical" evidence="1">
    <location>
        <begin position="38"/>
        <end position="56"/>
    </location>
</feature>
<accession>A0A8J2UNE8</accession>